<comment type="caution">
    <text evidence="1">The sequence shown here is derived from an EMBL/GenBank/DDBJ whole genome shotgun (WGS) entry which is preliminary data.</text>
</comment>
<dbReference type="Proteomes" id="UP000282060">
    <property type="component" value="Unassembled WGS sequence"/>
</dbReference>
<keyword evidence="2" id="KW-1185">Reference proteome</keyword>
<accession>A0A3S0IIH2</accession>
<name>A0A3S0IIH2_9GAMM</name>
<dbReference type="AlphaFoldDB" id="A0A3S0IIH2"/>
<dbReference type="EMBL" id="RXNV01000002">
    <property type="protein sequence ID" value="RTR33283.1"/>
    <property type="molecule type" value="Genomic_DNA"/>
</dbReference>
<evidence type="ECO:0000313" key="1">
    <source>
        <dbReference type="EMBL" id="RTR33283.1"/>
    </source>
</evidence>
<proteinExistence type="predicted"/>
<sequence length="90" mass="10483">MGEGRCTIIITFAKDIGKLCECYRETYFKLERVIILDTSEHWSKSVANLTNSECNLLVSDVRLLADIYWLESYDIKIEQRNPYLESELAT</sequence>
<reference evidence="1 2" key="1">
    <citation type="submission" date="2018-12" db="EMBL/GenBank/DDBJ databases">
        <authorList>
            <person name="Yu L."/>
        </authorList>
    </citation>
    <scope>NUCLEOTIDE SEQUENCE [LARGE SCALE GENOMIC DNA]</scope>
    <source>
        <strain evidence="1 2">HAW-EB5</strain>
    </source>
</reference>
<gene>
    <name evidence="1" type="ORF">EKG39_05915</name>
</gene>
<protein>
    <submittedName>
        <fullName evidence="1">Uncharacterized protein</fullName>
    </submittedName>
</protein>
<evidence type="ECO:0000313" key="2">
    <source>
        <dbReference type="Proteomes" id="UP000282060"/>
    </source>
</evidence>
<organism evidence="1 2">
    <name type="scientific">Shewanella atlantica</name>
    <dbReference type="NCBI Taxonomy" id="271099"/>
    <lineage>
        <taxon>Bacteria</taxon>
        <taxon>Pseudomonadati</taxon>
        <taxon>Pseudomonadota</taxon>
        <taxon>Gammaproteobacteria</taxon>
        <taxon>Alteromonadales</taxon>
        <taxon>Shewanellaceae</taxon>
        <taxon>Shewanella</taxon>
    </lineage>
</organism>